<dbReference type="SUPFAM" id="SSF51905">
    <property type="entry name" value="FAD/NAD(P)-binding domain"/>
    <property type="match status" value="1"/>
</dbReference>
<evidence type="ECO:0000313" key="2">
    <source>
        <dbReference type="EMBL" id="MCP3421277.1"/>
    </source>
</evidence>
<reference evidence="2 3" key="1">
    <citation type="submission" date="2022-06" db="EMBL/GenBank/DDBJ databases">
        <authorList>
            <person name="So Y."/>
        </authorList>
    </citation>
    <scope>NUCLEOTIDE SEQUENCE [LARGE SCALE GENOMIC DNA]</scope>
    <source>
        <strain evidence="2 3">STR3</strain>
    </source>
</reference>
<accession>A0ABT1KU63</accession>
<dbReference type="InterPro" id="IPR002938">
    <property type="entry name" value="FAD-bd"/>
</dbReference>
<sequence>MSGRTPTEHWDLVVVGAGPAGSATALGALAEDPGLRVLLLDRSEFPRDKSCGDGIAPHVLDALAPVGAADVVDGWSPLRDLELAHGDVSVAGPMRREVHVVPRRVLDARLVERAVAAGAVLRTHRATSLTRTGTPVVSGAVSADVVVGADGAHSFVRTALLGKRREPRAIAIRGYAPTTPEMAGRQVIRYGTRRQPSYAWAFDRGDGLANVGYGELLPGERSGGAPSRRLLLDQLEELVPGAARTGGDWRGHHLPLSTWRWDQPDGPVLLVGDAAGLVNPMTGEGIYYAVATGIAAGRTAARAVAAGRPADAGAEHRRVVRGILGSHLRHTWAASRLAQSPRIVDAGIRAAGRDRHAFDALVELGLGDGRIDARLAGGLVRSLVRPHRPDRDLPTTPTPRGGS</sequence>
<name>A0ABT1KU63_9ACTN</name>
<dbReference type="PANTHER" id="PTHR42685">
    <property type="entry name" value="GERANYLGERANYL DIPHOSPHATE REDUCTASE"/>
    <property type="match status" value="1"/>
</dbReference>
<evidence type="ECO:0000313" key="3">
    <source>
        <dbReference type="Proteomes" id="UP001204524"/>
    </source>
</evidence>
<dbReference type="PRINTS" id="PR00420">
    <property type="entry name" value="RNGMNOXGNASE"/>
</dbReference>
<evidence type="ECO:0000259" key="1">
    <source>
        <dbReference type="Pfam" id="PF01494"/>
    </source>
</evidence>
<dbReference type="Pfam" id="PF01494">
    <property type="entry name" value="FAD_binding_3"/>
    <property type="match status" value="1"/>
</dbReference>
<gene>
    <name evidence="2" type="ORF">NCI01_05675</name>
</gene>
<dbReference type="InterPro" id="IPR050407">
    <property type="entry name" value="Geranylgeranyl_reductase"/>
</dbReference>
<dbReference type="RefSeq" id="WP_254180500.1">
    <property type="nucleotide sequence ID" value="NZ_JANARS010000002.1"/>
</dbReference>
<organism evidence="2 3">
    <name type="scientific">Nocardioides pinisoli</name>
    <dbReference type="NCBI Taxonomy" id="2950279"/>
    <lineage>
        <taxon>Bacteria</taxon>
        <taxon>Bacillati</taxon>
        <taxon>Actinomycetota</taxon>
        <taxon>Actinomycetes</taxon>
        <taxon>Propionibacteriales</taxon>
        <taxon>Nocardioidaceae</taxon>
        <taxon>Nocardioides</taxon>
    </lineage>
</organism>
<keyword evidence="3" id="KW-1185">Reference proteome</keyword>
<dbReference type="PANTHER" id="PTHR42685:SF22">
    <property type="entry name" value="CONDITIONED MEDIUM FACTOR RECEPTOR 1"/>
    <property type="match status" value="1"/>
</dbReference>
<comment type="caution">
    <text evidence="2">The sequence shown here is derived from an EMBL/GenBank/DDBJ whole genome shotgun (WGS) entry which is preliminary data.</text>
</comment>
<dbReference type="Gene3D" id="3.50.50.60">
    <property type="entry name" value="FAD/NAD(P)-binding domain"/>
    <property type="match status" value="1"/>
</dbReference>
<dbReference type="InterPro" id="IPR011777">
    <property type="entry name" value="Geranylgeranyl_Rdtase_fam"/>
</dbReference>
<dbReference type="NCBIfam" id="TIGR02032">
    <property type="entry name" value="GG-red-SF"/>
    <property type="match status" value="1"/>
</dbReference>
<feature type="domain" description="FAD-binding" evidence="1">
    <location>
        <begin position="11"/>
        <end position="172"/>
    </location>
</feature>
<dbReference type="Proteomes" id="UP001204524">
    <property type="component" value="Unassembled WGS sequence"/>
</dbReference>
<protein>
    <submittedName>
        <fullName evidence="2">NAD(P)/FAD-dependent oxidoreductase</fullName>
    </submittedName>
</protein>
<dbReference type="InterPro" id="IPR036188">
    <property type="entry name" value="FAD/NAD-bd_sf"/>
</dbReference>
<proteinExistence type="predicted"/>
<dbReference type="EMBL" id="JANARS010000002">
    <property type="protein sequence ID" value="MCP3421277.1"/>
    <property type="molecule type" value="Genomic_DNA"/>
</dbReference>